<feature type="region of interest" description="Disordered" evidence="1">
    <location>
        <begin position="146"/>
        <end position="180"/>
    </location>
</feature>
<gene>
    <name evidence="2" type="ORF">B0A48_10731</name>
</gene>
<feature type="region of interest" description="Disordered" evidence="1">
    <location>
        <begin position="297"/>
        <end position="319"/>
    </location>
</feature>
<comment type="caution">
    <text evidence="2">The sequence shown here is derived from an EMBL/GenBank/DDBJ whole genome shotgun (WGS) entry which is preliminary data.</text>
</comment>
<name>A0A1V8SYZ0_9PEZI</name>
<organism evidence="2 3">
    <name type="scientific">Cryoendolithus antarcticus</name>
    <dbReference type="NCBI Taxonomy" id="1507870"/>
    <lineage>
        <taxon>Eukaryota</taxon>
        <taxon>Fungi</taxon>
        <taxon>Dikarya</taxon>
        <taxon>Ascomycota</taxon>
        <taxon>Pezizomycotina</taxon>
        <taxon>Dothideomycetes</taxon>
        <taxon>Dothideomycetidae</taxon>
        <taxon>Cladosporiales</taxon>
        <taxon>Cladosporiaceae</taxon>
        <taxon>Cryoendolithus</taxon>
    </lineage>
</organism>
<dbReference type="InParanoid" id="A0A1V8SYZ0"/>
<dbReference type="EMBL" id="NAJO01000022">
    <property type="protein sequence ID" value="OQO04122.1"/>
    <property type="molecule type" value="Genomic_DNA"/>
</dbReference>
<feature type="compositionally biased region" description="Polar residues" evidence="1">
    <location>
        <begin position="80"/>
        <end position="89"/>
    </location>
</feature>
<evidence type="ECO:0000313" key="2">
    <source>
        <dbReference type="EMBL" id="OQO04122.1"/>
    </source>
</evidence>
<evidence type="ECO:0000256" key="1">
    <source>
        <dbReference type="SAM" id="MobiDB-lite"/>
    </source>
</evidence>
<dbReference type="Proteomes" id="UP000192596">
    <property type="component" value="Unassembled WGS sequence"/>
</dbReference>
<feature type="compositionally biased region" description="Polar residues" evidence="1">
    <location>
        <begin position="169"/>
        <end position="180"/>
    </location>
</feature>
<proteinExistence type="predicted"/>
<keyword evidence="3" id="KW-1185">Reference proteome</keyword>
<protein>
    <submittedName>
        <fullName evidence="2">Uncharacterized protein</fullName>
    </submittedName>
</protein>
<sequence>MPQKPGSIGVGNLDASGKADVHVGSAYHQGYYIDETQSYGQVHAVYHIHSVWNSYFRSLQWVDADAIIDHGVHHHYATSESVTPVSSGSPFAPLKPVPRREHSVPPAQPGKDASSAAAIPGKATGPFDFVKGTTAGFKSIDEQFAETAKTHHARSAQVPAPVRRGDTHSAPTHTDLDSSTGSKVMSGFDFETIFEGWLKPAEPSDYRQAVDPASRGPPAVLKKPIDAQVASAKACMTNSSAPSPVIEPPPSKRPGTAARTVTETKLVKQPGTASRQYTAVEVFHRFGFAGVSGTDLKSDKAPLKSGDATGSARHLSNATEAPSISQAALHVNGWCPEPAVSVQLRAEFRKFAGLSRSRPNIFDIPAKSTLPKAPPPPFTTTTVWKRKDLAAAIESMRRFGHSMVCDTRGPYLVMVICFKAWPSSAHSWDNVQDMISSGFNTIDARDIAKRAEGVHGAMFFGYTAAGTDTDPR</sequence>
<evidence type="ECO:0000313" key="3">
    <source>
        <dbReference type="Proteomes" id="UP000192596"/>
    </source>
</evidence>
<reference evidence="3" key="1">
    <citation type="submission" date="2017-03" db="EMBL/GenBank/DDBJ databases">
        <title>Genomes of endolithic fungi from Antarctica.</title>
        <authorList>
            <person name="Coleine C."/>
            <person name="Masonjones S."/>
            <person name="Stajich J.E."/>
        </authorList>
    </citation>
    <scope>NUCLEOTIDE SEQUENCE [LARGE SCALE GENOMIC DNA]</scope>
    <source>
        <strain evidence="3">CCFEE 5527</strain>
    </source>
</reference>
<feature type="region of interest" description="Disordered" evidence="1">
    <location>
        <begin position="238"/>
        <end position="259"/>
    </location>
</feature>
<dbReference type="AlphaFoldDB" id="A0A1V8SYZ0"/>
<accession>A0A1V8SYZ0</accession>
<feature type="region of interest" description="Disordered" evidence="1">
    <location>
        <begin position="80"/>
        <end position="119"/>
    </location>
</feature>